<sequence>MIIRSLIQKDYITTGPYASTQSVKDAVIERSAVVVMENGTVHGILTATDLLSRPHNLVIDCISPKPTVTPTHSINEVLYVMRGSKFRILPVCENNSFVGLISYDDLIEFMSRIIDEQKTIVQSIAHDLKNPISSIMGLSSLLRSNLMKEENIELLDYTDKACQYASEIINDLLLIPQLEGDQDEKNEFELTEINSFLEECLESMHTLAESKNIVMVNELAPEDYFLPIHRSKLKRAINNLISNGIKFTPENGTIGITSVKDGNELLIKIKDSGIGIPLSTQPYIFNKFTKAKRMGTKGERSIGMGLYITKQIIEQHDGFLWFQSAEKAGTTFFIQLGSNQQN</sequence>
<dbReference type="Pfam" id="PF00512">
    <property type="entry name" value="HisKA"/>
    <property type="match status" value="1"/>
</dbReference>
<evidence type="ECO:0000259" key="5">
    <source>
        <dbReference type="PROSITE" id="PS50109"/>
    </source>
</evidence>
<name>A0ABP8N631_9BACT</name>
<accession>A0ABP8N631</accession>
<dbReference type="Gene3D" id="3.10.580.10">
    <property type="entry name" value="CBS-domain"/>
    <property type="match status" value="1"/>
</dbReference>
<feature type="domain" description="CBS" evidence="6">
    <location>
        <begin position="61"/>
        <end position="116"/>
    </location>
</feature>
<dbReference type="CDD" id="cd00082">
    <property type="entry name" value="HisKA"/>
    <property type="match status" value="1"/>
</dbReference>
<keyword evidence="3" id="KW-0597">Phosphoprotein</keyword>
<dbReference type="Gene3D" id="1.10.287.130">
    <property type="match status" value="1"/>
</dbReference>
<comment type="caution">
    <text evidence="7">The sequence shown here is derived from an EMBL/GenBank/DDBJ whole genome shotgun (WGS) entry which is preliminary data.</text>
</comment>
<dbReference type="InterPro" id="IPR036890">
    <property type="entry name" value="HATPase_C_sf"/>
</dbReference>
<keyword evidence="4" id="KW-0129">CBS domain</keyword>
<dbReference type="PROSITE" id="PS50109">
    <property type="entry name" value="HIS_KIN"/>
    <property type="match status" value="1"/>
</dbReference>
<evidence type="ECO:0000259" key="6">
    <source>
        <dbReference type="PROSITE" id="PS51371"/>
    </source>
</evidence>
<evidence type="ECO:0000256" key="3">
    <source>
        <dbReference type="ARBA" id="ARBA00022553"/>
    </source>
</evidence>
<dbReference type="InterPro" id="IPR004358">
    <property type="entry name" value="Sig_transdc_His_kin-like_C"/>
</dbReference>
<dbReference type="Proteomes" id="UP001500067">
    <property type="component" value="Unassembled WGS sequence"/>
</dbReference>
<feature type="domain" description="Histidine kinase" evidence="5">
    <location>
        <begin position="123"/>
        <end position="340"/>
    </location>
</feature>
<keyword evidence="8" id="KW-1185">Reference proteome</keyword>
<evidence type="ECO:0000313" key="7">
    <source>
        <dbReference type="EMBL" id="GAA4461114.1"/>
    </source>
</evidence>
<dbReference type="InterPro" id="IPR036097">
    <property type="entry name" value="HisK_dim/P_sf"/>
</dbReference>
<dbReference type="PRINTS" id="PR00344">
    <property type="entry name" value="BCTRLSENSOR"/>
</dbReference>
<dbReference type="PROSITE" id="PS51371">
    <property type="entry name" value="CBS"/>
    <property type="match status" value="1"/>
</dbReference>
<evidence type="ECO:0000256" key="1">
    <source>
        <dbReference type="ARBA" id="ARBA00000085"/>
    </source>
</evidence>
<dbReference type="Pfam" id="PF00571">
    <property type="entry name" value="CBS"/>
    <property type="match status" value="2"/>
</dbReference>
<dbReference type="InterPro" id="IPR003661">
    <property type="entry name" value="HisK_dim/P_dom"/>
</dbReference>
<dbReference type="PANTHER" id="PTHR43547">
    <property type="entry name" value="TWO-COMPONENT HISTIDINE KINASE"/>
    <property type="match status" value="1"/>
</dbReference>
<evidence type="ECO:0000256" key="2">
    <source>
        <dbReference type="ARBA" id="ARBA00012438"/>
    </source>
</evidence>
<dbReference type="PANTHER" id="PTHR43547:SF2">
    <property type="entry name" value="HYBRID SIGNAL TRANSDUCTION HISTIDINE KINASE C"/>
    <property type="match status" value="1"/>
</dbReference>
<dbReference type="InterPro" id="IPR046342">
    <property type="entry name" value="CBS_dom_sf"/>
</dbReference>
<dbReference type="Gene3D" id="3.30.565.10">
    <property type="entry name" value="Histidine kinase-like ATPase, C-terminal domain"/>
    <property type="match status" value="1"/>
</dbReference>
<dbReference type="EMBL" id="BAABFA010000005">
    <property type="protein sequence ID" value="GAA4461114.1"/>
    <property type="molecule type" value="Genomic_DNA"/>
</dbReference>
<dbReference type="CDD" id="cd00075">
    <property type="entry name" value="HATPase"/>
    <property type="match status" value="1"/>
</dbReference>
<dbReference type="InterPro" id="IPR005467">
    <property type="entry name" value="His_kinase_dom"/>
</dbReference>
<dbReference type="RefSeq" id="WP_345078093.1">
    <property type="nucleotide sequence ID" value="NZ_BAABFA010000005.1"/>
</dbReference>
<dbReference type="SUPFAM" id="SSF47384">
    <property type="entry name" value="Homodimeric domain of signal transducing histidine kinase"/>
    <property type="match status" value="1"/>
</dbReference>
<dbReference type="CDD" id="cd02205">
    <property type="entry name" value="CBS_pair_SF"/>
    <property type="match status" value="1"/>
</dbReference>
<dbReference type="InterPro" id="IPR003594">
    <property type="entry name" value="HATPase_dom"/>
</dbReference>
<dbReference type="SMART" id="SM00388">
    <property type="entry name" value="HisKA"/>
    <property type="match status" value="1"/>
</dbReference>
<dbReference type="SMART" id="SM00387">
    <property type="entry name" value="HATPase_c"/>
    <property type="match status" value="1"/>
</dbReference>
<comment type="catalytic activity">
    <reaction evidence="1">
        <text>ATP + protein L-histidine = ADP + protein N-phospho-L-histidine.</text>
        <dbReference type="EC" id="2.7.13.3"/>
    </reaction>
</comment>
<proteinExistence type="predicted"/>
<evidence type="ECO:0000313" key="8">
    <source>
        <dbReference type="Proteomes" id="UP001500067"/>
    </source>
</evidence>
<gene>
    <name evidence="7" type="ORF">GCM10023093_05180</name>
</gene>
<dbReference type="EC" id="2.7.13.3" evidence="2"/>
<dbReference type="InterPro" id="IPR000644">
    <property type="entry name" value="CBS_dom"/>
</dbReference>
<reference evidence="8" key="1">
    <citation type="journal article" date="2019" name="Int. J. Syst. Evol. Microbiol.">
        <title>The Global Catalogue of Microorganisms (GCM) 10K type strain sequencing project: providing services to taxonomists for standard genome sequencing and annotation.</title>
        <authorList>
            <consortium name="The Broad Institute Genomics Platform"/>
            <consortium name="The Broad Institute Genome Sequencing Center for Infectious Disease"/>
            <person name="Wu L."/>
            <person name="Ma J."/>
        </authorList>
    </citation>
    <scope>NUCLEOTIDE SEQUENCE [LARGE SCALE GENOMIC DNA]</scope>
    <source>
        <strain evidence="8">JCM 32105</strain>
    </source>
</reference>
<evidence type="ECO:0000256" key="4">
    <source>
        <dbReference type="PROSITE-ProRule" id="PRU00703"/>
    </source>
</evidence>
<dbReference type="Pfam" id="PF02518">
    <property type="entry name" value="HATPase_c"/>
    <property type="match status" value="1"/>
</dbReference>
<dbReference type="SUPFAM" id="SSF55874">
    <property type="entry name" value="ATPase domain of HSP90 chaperone/DNA topoisomerase II/histidine kinase"/>
    <property type="match status" value="1"/>
</dbReference>
<protein>
    <recommendedName>
        <fullName evidence="2">histidine kinase</fullName>
        <ecNumber evidence="2">2.7.13.3</ecNumber>
    </recommendedName>
</protein>
<dbReference type="SUPFAM" id="SSF54631">
    <property type="entry name" value="CBS-domain pair"/>
    <property type="match status" value="1"/>
</dbReference>
<organism evidence="7 8">
    <name type="scientific">Nemorincola caseinilytica</name>
    <dbReference type="NCBI Taxonomy" id="2054315"/>
    <lineage>
        <taxon>Bacteria</taxon>
        <taxon>Pseudomonadati</taxon>
        <taxon>Bacteroidota</taxon>
        <taxon>Chitinophagia</taxon>
        <taxon>Chitinophagales</taxon>
        <taxon>Chitinophagaceae</taxon>
        <taxon>Nemorincola</taxon>
    </lineage>
</organism>